<sequence>MSFVVSLDALKLTDEAINVLYPIKMQKLSDTHWTPVDISKKAIKFLSEDGRKSVLDLGSGSGKFCLVAALTSRANIVGVEQRENLVQLSRKISKSLAIENLQFIHADLIDLDFSVYDSFFFFNAFEELVNPKDKLDRQQELDEVAHQKYIQLIRQKFESTPVRVRIVTYCGECEEIPSSFRLVKSENKGRLKYWEKSI</sequence>
<proteinExistence type="predicted"/>
<feature type="domain" description="Methyltransferase" evidence="1">
    <location>
        <begin position="51"/>
        <end position="137"/>
    </location>
</feature>
<dbReference type="GO" id="GO:0008168">
    <property type="term" value="F:methyltransferase activity"/>
    <property type="evidence" value="ECO:0007669"/>
    <property type="project" value="UniProtKB-KW"/>
</dbReference>
<accession>A0A1I6YDK0</accession>
<gene>
    <name evidence="2" type="ORF">SAMN04489724_0953</name>
</gene>
<dbReference type="GO" id="GO:0032259">
    <property type="term" value="P:methylation"/>
    <property type="evidence" value="ECO:0007669"/>
    <property type="project" value="UniProtKB-KW"/>
</dbReference>
<keyword evidence="3" id="KW-1185">Reference proteome</keyword>
<dbReference type="InterPro" id="IPR025714">
    <property type="entry name" value="Methyltranfer_dom"/>
</dbReference>
<dbReference type="Proteomes" id="UP000199673">
    <property type="component" value="Unassembled WGS sequence"/>
</dbReference>
<evidence type="ECO:0000259" key="1">
    <source>
        <dbReference type="Pfam" id="PF13847"/>
    </source>
</evidence>
<protein>
    <submittedName>
        <fullName evidence="2">Methyltransferase domain-containing protein</fullName>
    </submittedName>
</protein>
<organism evidence="2 3">
    <name type="scientific">Algoriphagus locisalis</name>
    <dbReference type="NCBI Taxonomy" id="305507"/>
    <lineage>
        <taxon>Bacteria</taxon>
        <taxon>Pseudomonadati</taxon>
        <taxon>Bacteroidota</taxon>
        <taxon>Cytophagia</taxon>
        <taxon>Cytophagales</taxon>
        <taxon>Cyclobacteriaceae</taxon>
        <taxon>Algoriphagus</taxon>
    </lineage>
</organism>
<evidence type="ECO:0000313" key="2">
    <source>
        <dbReference type="EMBL" id="SFT48573.1"/>
    </source>
</evidence>
<evidence type="ECO:0000313" key="3">
    <source>
        <dbReference type="Proteomes" id="UP000199673"/>
    </source>
</evidence>
<dbReference type="OrthoDB" id="962475at2"/>
<dbReference type="Pfam" id="PF13847">
    <property type="entry name" value="Methyltransf_31"/>
    <property type="match status" value="1"/>
</dbReference>
<keyword evidence="2" id="KW-0489">Methyltransferase</keyword>
<dbReference type="CDD" id="cd02440">
    <property type="entry name" value="AdoMet_MTases"/>
    <property type="match status" value="1"/>
</dbReference>
<name>A0A1I6YDK0_9BACT</name>
<dbReference type="InterPro" id="IPR029063">
    <property type="entry name" value="SAM-dependent_MTases_sf"/>
</dbReference>
<reference evidence="3" key="1">
    <citation type="submission" date="2016-10" db="EMBL/GenBank/DDBJ databases">
        <authorList>
            <person name="Varghese N."/>
            <person name="Submissions S."/>
        </authorList>
    </citation>
    <scope>NUCLEOTIDE SEQUENCE [LARGE SCALE GENOMIC DNA]</scope>
    <source>
        <strain evidence="3">DSM 23445</strain>
    </source>
</reference>
<dbReference type="Gene3D" id="3.40.50.150">
    <property type="entry name" value="Vaccinia Virus protein VP39"/>
    <property type="match status" value="1"/>
</dbReference>
<dbReference type="RefSeq" id="WP_091691522.1">
    <property type="nucleotide sequence ID" value="NZ_FPBF01000001.1"/>
</dbReference>
<dbReference type="EMBL" id="FPBF01000001">
    <property type="protein sequence ID" value="SFT48573.1"/>
    <property type="molecule type" value="Genomic_DNA"/>
</dbReference>
<dbReference type="AlphaFoldDB" id="A0A1I6YDK0"/>
<keyword evidence="2" id="KW-0808">Transferase</keyword>
<dbReference type="SUPFAM" id="SSF53335">
    <property type="entry name" value="S-adenosyl-L-methionine-dependent methyltransferases"/>
    <property type="match status" value="1"/>
</dbReference>
<dbReference type="STRING" id="305507.SAMN04489724_0953"/>